<dbReference type="GO" id="GO:0005524">
    <property type="term" value="F:ATP binding"/>
    <property type="evidence" value="ECO:0007669"/>
    <property type="project" value="UniProtKB-KW"/>
</dbReference>
<dbReference type="Pfam" id="PF11867">
    <property type="entry name" value="T1RH-like_C"/>
    <property type="match status" value="1"/>
</dbReference>
<dbReference type="InterPro" id="IPR004473">
    <property type="entry name" value="Restrct_endonuc_typeI_HsdR"/>
</dbReference>
<dbReference type="InterPro" id="IPR040980">
    <property type="entry name" value="SWI2_SNF2"/>
</dbReference>
<comment type="similarity">
    <text evidence="2 10">Belongs to the HsdR family.</text>
</comment>
<dbReference type="AlphaFoldDB" id="A0A2U1A9E8"/>
<proteinExistence type="inferred from homology"/>
<dbReference type="InterPro" id="IPR021810">
    <property type="entry name" value="T1RH-like_C"/>
</dbReference>
<dbReference type="Pfam" id="PF18766">
    <property type="entry name" value="SWI2_SNF2"/>
    <property type="match status" value="1"/>
</dbReference>
<evidence type="ECO:0000256" key="6">
    <source>
        <dbReference type="ARBA" id="ARBA00022759"/>
    </source>
</evidence>
<dbReference type="CDD" id="cd22332">
    <property type="entry name" value="HsdR_N"/>
    <property type="match status" value="1"/>
</dbReference>
<evidence type="ECO:0000256" key="7">
    <source>
        <dbReference type="ARBA" id="ARBA00022801"/>
    </source>
</evidence>
<sequence>MAYTEANYENAVIQLIEQLGYTHVHGPDVVRDYTDPLYSEVLEGALIAVNPGAPQAAINEALFKLRNIENGKLEQRNIIFTDYLQNGIEVAYFHNGEQKYERVHLIDYDHIDRNSFIVANQWTFQEHSEKRPDVVIFVNGLPLVVIELKSPSREETDASEAYRQLRNYMLEIPSFFVYNAFCVMSDMAETRVGTITSGEDRFMQWKTVDGETESTAFADFNVLFEGMLEKQRFFDILRNFICFSRDNGNDAKILAGYHQFYAVRKAVVSTVNATQTDGRGGVFWHTQGSGKSLSMVFYAHLLQQELNSPTIVVLTDRNDLDDQLYGQFSKCQEFLRQIPQQASSRENLKELLTNREANGIIFTTMQKFEESGSALSQRRNIVVMADEAHRGQYGFEKINEDGKIHIGTARIIRDSLPNATFIGFTGTPISQKDRNTREVFGDYIDIYDMTQAVKDGATRPVFYESRVIHLNLDQNILKRIDAEYELLAQNAEAHAIEKSKKELGQMESILGAPQTIEALCNDIVDHYENYRAQELTGKAMIVAYSRPIAMDIYRKLLEMRPEWNEKIAVVMTSGNDDPEEWRSIIGNKSRKDELARKFKDNDDPLKIAIVVDMWLTGFDVPSLATMYVYKPMSGHNLMQAIARVNRVFKNKEGGLVVDYVGIASALKQAMNDYSKRDQSNYGDTDIGKAALPKFQEKLEVCRDLFHGFDYANFMDGTDLERSQLIIGGMNFLSDPKDPKKKELFIKEGLLLRQALSLCRSIVPHSERYEAAFFEAVRTMLTRITSNPKHFSLKEINERINELLKQSIKSDGVINLFADIKEGFSLFDPKFLEEISKMKEKNVAIEILKKLIAEQVSVYRHTNVVKSELFSEKLQRAMNAYLNGMLTNEEVIEELKKMAAEIAAAVDCSNQLGLSVEEIAFYDALTKPQAVKDFYDNDQLVAITKELTEMLRSNRTVDWQKKETARAKMRSMVKRLLKKYKYPPEGQEEALETVISQCEMWTDNTELVIG</sequence>
<accession>A0A2U1A9E8</accession>
<dbReference type="PANTHER" id="PTHR30195:SF15">
    <property type="entry name" value="TYPE I RESTRICTION ENZYME HINDI ENDONUCLEASE SUBUNIT"/>
    <property type="match status" value="1"/>
</dbReference>
<dbReference type="Gene3D" id="3.40.50.300">
    <property type="entry name" value="P-loop containing nucleotide triphosphate hydrolases"/>
    <property type="match status" value="2"/>
</dbReference>
<reference evidence="12 13" key="1">
    <citation type="submission" date="2018-04" db="EMBL/GenBank/DDBJ databases">
        <title>Genomic Encyclopedia of Type Strains, Phase IV (KMG-IV): sequencing the most valuable type-strain genomes for metagenomic binning, comparative biology and taxonomic classification.</title>
        <authorList>
            <person name="Goeker M."/>
        </authorList>
    </citation>
    <scope>NUCLEOTIDE SEQUENCE [LARGE SCALE GENOMIC DNA]</scope>
    <source>
        <strain evidence="12 13">DSM 14823</strain>
    </source>
</reference>
<keyword evidence="13" id="KW-1185">Reference proteome</keyword>
<comment type="caution">
    <text evidence="12">The sequence shown here is derived from an EMBL/GenBank/DDBJ whole genome shotgun (WGS) entry which is preliminary data.</text>
</comment>
<evidence type="ECO:0000256" key="10">
    <source>
        <dbReference type="RuleBase" id="RU364115"/>
    </source>
</evidence>
<dbReference type="Proteomes" id="UP000245959">
    <property type="component" value="Unassembled WGS sequence"/>
</dbReference>
<dbReference type="Pfam" id="PF22679">
    <property type="entry name" value="T1R_D3-like"/>
    <property type="match status" value="1"/>
</dbReference>
<organism evidence="12 13">
    <name type="scientific">Victivallis vadensis</name>
    <dbReference type="NCBI Taxonomy" id="172901"/>
    <lineage>
        <taxon>Bacteria</taxon>
        <taxon>Pseudomonadati</taxon>
        <taxon>Lentisphaerota</taxon>
        <taxon>Lentisphaeria</taxon>
        <taxon>Victivallales</taxon>
        <taxon>Victivallaceae</taxon>
        <taxon>Victivallis</taxon>
    </lineage>
</organism>
<evidence type="ECO:0000256" key="9">
    <source>
        <dbReference type="ARBA" id="ARBA00023125"/>
    </source>
</evidence>
<name>A0A2U1A9E8_9BACT</name>
<dbReference type="InterPro" id="IPR027417">
    <property type="entry name" value="P-loop_NTPase"/>
</dbReference>
<evidence type="ECO:0000256" key="3">
    <source>
        <dbReference type="ARBA" id="ARBA00022722"/>
    </source>
</evidence>
<dbReference type="CDD" id="cd18800">
    <property type="entry name" value="SF2_C_EcoR124I-like"/>
    <property type="match status" value="1"/>
</dbReference>
<feature type="domain" description="Helicase ATP-binding" evidence="11">
    <location>
        <begin position="272"/>
        <end position="446"/>
    </location>
</feature>
<evidence type="ECO:0000313" key="13">
    <source>
        <dbReference type="Proteomes" id="UP000245959"/>
    </source>
</evidence>
<gene>
    <name evidence="12" type="ORF">C8D82_1684</name>
</gene>
<evidence type="ECO:0000256" key="1">
    <source>
        <dbReference type="ARBA" id="ARBA00000851"/>
    </source>
</evidence>
<dbReference type="Gene3D" id="3.90.1570.50">
    <property type="match status" value="1"/>
</dbReference>
<dbReference type="OrthoDB" id="9758243at2"/>
<keyword evidence="3" id="KW-0540">Nuclease</keyword>
<dbReference type="GeneID" id="78297381"/>
<evidence type="ECO:0000259" key="11">
    <source>
        <dbReference type="PROSITE" id="PS51192"/>
    </source>
</evidence>
<dbReference type="RefSeq" id="WP_116886119.1">
    <property type="nucleotide sequence ID" value="NZ_CABMMC010000026.1"/>
</dbReference>
<dbReference type="GO" id="GO:0003677">
    <property type="term" value="F:DNA binding"/>
    <property type="evidence" value="ECO:0007669"/>
    <property type="project" value="UniProtKB-KW"/>
</dbReference>
<dbReference type="InterPro" id="IPR007409">
    <property type="entry name" value="Restrct_endonuc_type1_HsdR_N"/>
</dbReference>
<evidence type="ECO:0000256" key="2">
    <source>
        <dbReference type="ARBA" id="ARBA00008598"/>
    </source>
</evidence>
<dbReference type="Pfam" id="PF04313">
    <property type="entry name" value="HSDR_N"/>
    <property type="match status" value="1"/>
</dbReference>
<comment type="function">
    <text evidence="10">Subunit R is required for both nuclease and ATPase activities, but not for modification.</text>
</comment>
<dbReference type="EMBL" id="QEKH01000068">
    <property type="protein sequence ID" value="PVY29754.1"/>
    <property type="molecule type" value="Genomic_DNA"/>
</dbReference>
<evidence type="ECO:0000256" key="5">
    <source>
        <dbReference type="ARBA" id="ARBA00022747"/>
    </source>
</evidence>
<keyword evidence="6" id="KW-0255">Endonuclease</keyword>
<dbReference type="InterPro" id="IPR055180">
    <property type="entry name" value="HsdR_RecA-like_helicase_dom_2"/>
</dbReference>
<dbReference type="NCBIfam" id="TIGR00348">
    <property type="entry name" value="hsdR"/>
    <property type="match status" value="1"/>
</dbReference>
<keyword evidence="9 10" id="KW-0238">DNA-binding</keyword>
<keyword evidence="8 10" id="KW-0067">ATP-binding</keyword>
<dbReference type="PROSITE" id="PS51192">
    <property type="entry name" value="HELICASE_ATP_BIND_1"/>
    <property type="match status" value="1"/>
</dbReference>
<dbReference type="GO" id="GO:0009035">
    <property type="term" value="F:type I site-specific deoxyribonuclease activity"/>
    <property type="evidence" value="ECO:0007669"/>
    <property type="project" value="UniProtKB-EC"/>
</dbReference>
<dbReference type="InterPro" id="IPR014001">
    <property type="entry name" value="Helicase_ATP-bd"/>
</dbReference>
<comment type="catalytic activity">
    <reaction evidence="1 10">
        <text>Endonucleolytic cleavage of DNA to give random double-stranded fragments with terminal 5'-phosphates, ATP is simultaneously hydrolyzed.</text>
        <dbReference type="EC" id="3.1.21.3"/>
    </reaction>
</comment>
<dbReference type="PANTHER" id="PTHR30195">
    <property type="entry name" value="TYPE I SITE-SPECIFIC DEOXYRIBONUCLEASE PROTEIN SUBUNIT M AND R"/>
    <property type="match status" value="1"/>
</dbReference>
<dbReference type="GO" id="GO:0009307">
    <property type="term" value="P:DNA restriction-modification system"/>
    <property type="evidence" value="ECO:0007669"/>
    <property type="project" value="UniProtKB-KW"/>
</dbReference>
<keyword evidence="4 10" id="KW-0547">Nucleotide-binding</keyword>
<evidence type="ECO:0000313" key="12">
    <source>
        <dbReference type="EMBL" id="PVY29754.1"/>
    </source>
</evidence>
<dbReference type="SMART" id="SM00487">
    <property type="entry name" value="DEXDc"/>
    <property type="match status" value="1"/>
</dbReference>
<keyword evidence="7 10" id="KW-0378">Hydrolase</keyword>
<dbReference type="InterPro" id="IPR051268">
    <property type="entry name" value="Type-I_R_enzyme_R_subunit"/>
</dbReference>
<dbReference type="SUPFAM" id="SSF52540">
    <property type="entry name" value="P-loop containing nucleoside triphosphate hydrolases"/>
    <property type="match status" value="2"/>
</dbReference>
<comment type="subunit">
    <text evidence="10">The type I restriction/modification system is composed of three polypeptides R, M and S.</text>
</comment>
<dbReference type="EC" id="3.1.21.3" evidence="10"/>
<protein>
    <recommendedName>
        <fullName evidence="10">Type I restriction enzyme endonuclease subunit</fullName>
        <shortName evidence="10">R protein</shortName>
        <ecNumber evidence="10">3.1.21.3</ecNumber>
    </recommendedName>
</protein>
<evidence type="ECO:0000256" key="4">
    <source>
        <dbReference type="ARBA" id="ARBA00022741"/>
    </source>
</evidence>
<dbReference type="CDD" id="cd18030">
    <property type="entry name" value="DEXHc_RE_I_HsdR"/>
    <property type="match status" value="1"/>
</dbReference>
<evidence type="ECO:0000256" key="8">
    <source>
        <dbReference type="ARBA" id="ARBA00022840"/>
    </source>
</evidence>
<keyword evidence="5 10" id="KW-0680">Restriction system</keyword>